<dbReference type="AlphaFoldDB" id="A0A067K4T3"/>
<dbReference type="GO" id="GO:0016747">
    <property type="term" value="F:acyltransferase activity, transferring groups other than amino-acyl groups"/>
    <property type="evidence" value="ECO:0007669"/>
    <property type="project" value="InterPro"/>
</dbReference>
<feature type="compositionally biased region" description="Basic and acidic residues" evidence="1">
    <location>
        <begin position="410"/>
        <end position="430"/>
    </location>
</feature>
<evidence type="ECO:0000259" key="2">
    <source>
        <dbReference type="Pfam" id="PF13718"/>
    </source>
</evidence>
<gene>
    <name evidence="3" type="ORF">JCGZ_17977</name>
</gene>
<dbReference type="EMBL" id="KK914893">
    <property type="protein sequence ID" value="KDP26819.1"/>
    <property type="molecule type" value="Genomic_DNA"/>
</dbReference>
<feature type="region of interest" description="Disordered" evidence="1">
    <location>
        <begin position="410"/>
        <end position="453"/>
    </location>
</feature>
<dbReference type="Proteomes" id="UP000027138">
    <property type="component" value="Unassembled WGS sequence"/>
</dbReference>
<evidence type="ECO:0000313" key="4">
    <source>
        <dbReference type="Proteomes" id="UP000027138"/>
    </source>
</evidence>
<protein>
    <recommendedName>
        <fullName evidence="2">N-acetyltransferase domain-containing protein</fullName>
    </recommendedName>
</protein>
<name>A0A067K4T3_JATCU</name>
<accession>A0A067K4T3</accession>
<evidence type="ECO:0000313" key="3">
    <source>
        <dbReference type="EMBL" id="KDP26819.1"/>
    </source>
</evidence>
<evidence type="ECO:0000256" key="1">
    <source>
        <dbReference type="SAM" id="MobiDB-lite"/>
    </source>
</evidence>
<keyword evidence="4" id="KW-1185">Reference proteome</keyword>
<feature type="domain" description="N-acetyltransferase" evidence="2">
    <location>
        <begin position="55"/>
        <end position="163"/>
    </location>
</feature>
<dbReference type="Pfam" id="PF13718">
    <property type="entry name" value="GNAT_acetyltr_2"/>
    <property type="match status" value="1"/>
</dbReference>
<reference evidence="3 4" key="1">
    <citation type="journal article" date="2014" name="PLoS ONE">
        <title>Global Analysis of Gene Expression Profiles in Physic Nut (Jatropha curcas L.) Seedlings Exposed to Salt Stress.</title>
        <authorList>
            <person name="Zhang L."/>
            <person name="Zhang C."/>
            <person name="Wu P."/>
            <person name="Chen Y."/>
            <person name="Li M."/>
            <person name="Jiang H."/>
            <person name="Wu G."/>
        </authorList>
    </citation>
    <scope>NUCLEOTIDE SEQUENCE [LARGE SCALE GENOMIC DNA]</scope>
    <source>
        <strain evidence="4">cv. GZQX0401</strain>
        <tissue evidence="3">Young leaves</tissue>
    </source>
</reference>
<proteinExistence type="predicted"/>
<sequence length="453" mass="52049">MADDSVPVPDKQLCLYEVDLSRLFLDEDLNQKLSLSLASISNDLLNESYLKKSVSKDPRRCLYVLIDPIESWKARGGPTVYCAIQVYLEGEIPDYPEEDENVGNFISYILSRYPQFEQKNLVGAHILHLFQILDASEDGYGWTALDTLTRFYDGQATMNNTEQGPLINPRKKWTKLHYAVICSDLTVNAVSRLEGLNFFVIFAGTLMKPGPKDTFGEMQIWMFKKLHDYESEVSDGRFAVNVLAERRCISEKPFILEAINFLTSSTYKLLYRRILKSFHDLIPPKNMRCLYRMWTRGKEQERVEEFIKVPEKPENLQPIRHLLEDLAQRYLTREQPIKLSQDEEDLLINFLQNRPNMPLDNDARSKLSKICEKAAELYKTYDGKVVEDPYGRNQIKELTKNEKVVVGVIKDGKDVPADDPDVIKKNKRDVEDDDDLNANKKPKSEAGSSAGTS</sequence>
<dbReference type="InterPro" id="IPR000182">
    <property type="entry name" value="GNAT_dom"/>
</dbReference>
<dbReference type="OrthoDB" id="1759839at2759"/>
<organism evidence="3 4">
    <name type="scientific">Jatropha curcas</name>
    <name type="common">Barbados nut</name>
    <dbReference type="NCBI Taxonomy" id="180498"/>
    <lineage>
        <taxon>Eukaryota</taxon>
        <taxon>Viridiplantae</taxon>
        <taxon>Streptophyta</taxon>
        <taxon>Embryophyta</taxon>
        <taxon>Tracheophyta</taxon>
        <taxon>Spermatophyta</taxon>
        <taxon>Magnoliopsida</taxon>
        <taxon>eudicotyledons</taxon>
        <taxon>Gunneridae</taxon>
        <taxon>Pentapetalae</taxon>
        <taxon>rosids</taxon>
        <taxon>fabids</taxon>
        <taxon>Malpighiales</taxon>
        <taxon>Euphorbiaceae</taxon>
        <taxon>Crotonoideae</taxon>
        <taxon>Jatropheae</taxon>
        <taxon>Jatropha</taxon>
    </lineage>
</organism>